<keyword evidence="9 10" id="KW-0472">Membrane</keyword>
<dbReference type="GO" id="GO:0043048">
    <property type="term" value="P:dolichyl monophosphate biosynthetic process"/>
    <property type="evidence" value="ECO:0007669"/>
    <property type="project" value="TreeGrafter"/>
</dbReference>
<reference evidence="11" key="1">
    <citation type="journal article" date="2007" name="Science">
        <title>Draft genome of the filarial nematode parasite Brugia malayi.</title>
        <authorList>
            <person name="Ghedin E."/>
            <person name="Wang S."/>
            <person name="Spiro D."/>
            <person name="Caler E."/>
            <person name="Zhao Q."/>
            <person name="Crabtree J."/>
            <person name="Allen J.E."/>
            <person name="Delcher A.L."/>
            <person name="Guiliano D.B."/>
            <person name="Miranda-Saavedra D."/>
            <person name="Angiuoli S.V."/>
            <person name="Creasy T."/>
            <person name="Amedeo P."/>
            <person name="Haas B."/>
            <person name="El-Sayed N.M."/>
            <person name="Wortman J.R."/>
            <person name="Feldblyum T."/>
            <person name="Tallon L."/>
            <person name="Schatz M."/>
            <person name="Shumway M."/>
            <person name="Koo H."/>
            <person name="Salzberg S.L."/>
            <person name="Schobel S."/>
            <person name="Pertea M."/>
            <person name="Pop M."/>
            <person name="White O."/>
            <person name="Barton G.J."/>
            <person name="Carlow C.K."/>
            <person name="Crawford M.J."/>
            <person name="Daub J."/>
            <person name="Dimmic M.W."/>
            <person name="Estes C.F."/>
            <person name="Foster J.M."/>
            <person name="Ganatra M."/>
            <person name="Gregory W.F."/>
            <person name="Johnson N.M."/>
            <person name="Jin J."/>
            <person name="Komuniecki R."/>
            <person name="Korf I."/>
            <person name="Kumar S."/>
            <person name="Laney S."/>
            <person name="Li B.W."/>
            <person name="Li W."/>
            <person name="Lindblom T.H."/>
            <person name="Lustigman S."/>
            <person name="Ma D."/>
            <person name="Maina C.V."/>
            <person name="Martin D.M."/>
            <person name="McCarter J.P."/>
            <person name="McReynolds L."/>
            <person name="Mitreva M."/>
            <person name="Nutman T.B."/>
            <person name="Parkinson J."/>
            <person name="Peregrin-Alvarez J.M."/>
            <person name="Poole C."/>
            <person name="Ren Q."/>
            <person name="Saunders L."/>
            <person name="Sluder A.E."/>
            <person name="Smith K."/>
            <person name="Stanke M."/>
            <person name="Unnasch T.R."/>
            <person name="Ware J."/>
            <person name="Wei A.D."/>
            <person name="Weil G."/>
            <person name="Williams D.J."/>
            <person name="Zhang Y."/>
            <person name="Williams S.A."/>
            <person name="Fraser-Liggett C."/>
            <person name="Slatko B."/>
            <person name="Blaxter M.L."/>
            <person name="Scott A.L."/>
        </authorList>
    </citation>
    <scope>NUCLEOTIDE SEQUENCE</scope>
    <source>
        <strain evidence="11">FR3</strain>
    </source>
</reference>
<evidence type="ECO:0000256" key="8">
    <source>
        <dbReference type="ARBA" id="ARBA00022989"/>
    </source>
</evidence>
<dbReference type="AlphaFoldDB" id="A0A0H5SP81"/>
<proteinExistence type="inferred from homology"/>
<keyword evidence="5 10" id="KW-0812">Transmembrane</keyword>
<evidence type="ECO:0000313" key="12">
    <source>
        <dbReference type="WormBase" id="Bm6885"/>
    </source>
</evidence>
<keyword evidence="8 10" id="KW-1133">Transmembrane helix</keyword>
<gene>
    <name evidence="12" type="primary">bma-dolk-1</name>
    <name evidence="11 12" type="ORF">Bm6885</name>
    <name evidence="11" type="ORF">BM_Bm6885</name>
</gene>
<dbReference type="EC" id="2.7.1.108" evidence="3"/>
<dbReference type="GO" id="GO:0004168">
    <property type="term" value="F:dolichol kinase activity"/>
    <property type="evidence" value="ECO:0007669"/>
    <property type="project" value="UniProtKB-EC"/>
</dbReference>
<evidence type="ECO:0000256" key="4">
    <source>
        <dbReference type="ARBA" id="ARBA00022679"/>
    </source>
</evidence>
<reference evidence="11" key="2">
    <citation type="submission" date="2012-12" db="EMBL/GenBank/DDBJ databases">
        <authorList>
            <person name="Gao Y.W."/>
            <person name="Fan S.T."/>
            <person name="Sun H.T."/>
            <person name="Wang Z."/>
            <person name="Gao X.L."/>
            <person name="Li Y.G."/>
            <person name="Wang T.C."/>
            <person name="Zhang K."/>
            <person name="Xu W.W."/>
            <person name="Yu Z.J."/>
            <person name="Xia X.Z."/>
        </authorList>
    </citation>
    <scope>NUCLEOTIDE SEQUENCE</scope>
    <source>
        <strain evidence="11">FR3</strain>
    </source>
</reference>
<name>A0A0H5SP81_BRUMA</name>
<evidence type="ECO:0000256" key="7">
    <source>
        <dbReference type="ARBA" id="ARBA00022824"/>
    </source>
</evidence>
<accession>A0A0H5SP81</accession>
<evidence type="ECO:0000256" key="2">
    <source>
        <dbReference type="ARBA" id="ARBA00010794"/>
    </source>
</evidence>
<evidence type="ECO:0000256" key="9">
    <source>
        <dbReference type="ARBA" id="ARBA00023136"/>
    </source>
</evidence>
<dbReference type="EMBL" id="LN857008">
    <property type="protein sequence ID" value="CRZ25437.1"/>
    <property type="molecule type" value="Genomic_DNA"/>
</dbReference>
<keyword evidence="4" id="KW-0808">Transferase</keyword>
<evidence type="ECO:0000256" key="10">
    <source>
        <dbReference type="SAM" id="Phobius"/>
    </source>
</evidence>
<comment type="subcellular location">
    <subcellularLocation>
        <location evidence="1">Endoplasmic reticulum membrane</location>
        <topology evidence="1">Multi-pass membrane protein</topology>
    </subcellularLocation>
</comment>
<organism evidence="11">
    <name type="scientific">Brugia malayi</name>
    <name type="common">Filarial nematode worm</name>
    <dbReference type="NCBI Taxonomy" id="6279"/>
    <lineage>
        <taxon>Eukaryota</taxon>
        <taxon>Metazoa</taxon>
        <taxon>Ecdysozoa</taxon>
        <taxon>Nematoda</taxon>
        <taxon>Chromadorea</taxon>
        <taxon>Rhabditida</taxon>
        <taxon>Spirurina</taxon>
        <taxon>Spiruromorpha</taxon>
        <taxon>Filarioidea</taxon>
        <taxon>Onchocercidae</taxon>
        <taxon>Brugia</taxon>
    </lineage>
</organism>
<feature type="transmembrane region" description="Helical" evidence="10">
    <location>
        <begin position="114"/>
        <end position="135"/>
    </location>
</feature>
<dbReference type="WormBase" id="Bm6885">
    <property type="protein sequence ID" value="BM44595"/>
    <property type="gene ID" value="WBGene00227146"/>
    <property type="gene designation" value="Bma-dolk-1"/>
</dbReference>
<comment type="similarity">
    <text evidence="2">Belongs to the polyprenol kinase family.</text>
</comment>
<feature type="transmembrane region" description="Helical" evidence="10">
    <location>
        <begin position="281"/>
        <end position="301"/>
    </location>
</feature>
<feature type="transmembrane region" description="Helical" evidence="10">
    <location>
        <begin position="88"/>
        <end position="107"/>
    </location>
</feature>
<dbReference type="PANTHER" id="PTHR13205">
    <property type="entry name" value="TRANSMEMBRANE PROTEIN 15-RELATED"/>
    <property type="match status" value="1"/>
</dbReference>
<dbReference type="GO" id="GO:0005789">
    <property type="term" value="C:endoplasmic reticulum membrane"/>
    <property type="evidence" value="ECO:0007669"/>
    <property type="project" value="UniProtKB-SubCell"/>
</dbReference>
<feature type="transmembrane region" description="Helical" evidence="10">
    <location>
        <begin position="210"/>
        <end position="226"/>
    </location>
</feature>
<feature type="transmembrane region" description="Helical" evidence="10">
    <location>
        <begin position="155"/>
        <end position="176"/>
    </location>
</feature>
<evidence type="ECO:0000256" key="1">
    <source>
        <dbReference type="ARBA" id="ARBA00004477"/>
    </source>
</evidence>
<evidence type="ECO:0000256" key="6">
    <source>
        <dbReference type="ARBA" id="ARBA00022777"/>
    </source>
</evidence>
<dbReference type="OMA" id="YDFEFIW"/>
<protein>
    <recommendedName>
        <fullName evidence="3">dolichol kinase</fullName>
        <ecNumber evidence="3">2.7.1.108</ecNumber>
    </recommendedName>
</protein>
<evidence type="ECO:0000313" key="11">
    <source>
        <dbReference type="EMBL" id="CRZ25437.1"/>
    </source>
</evidence>
<dbReference type="InterPro" id="IPR032974">
    <property type="entry name" value="Polypren_kinase"/>
</dbReference>
<sequence length="382" mass="44421">MELIFLNVCPELLLLYCKHHHLINVRFRADPIRYSFDWVDCLTYIIPGAKFSGKFGWYFLCTIVDYRFSLYLIESNLPMWKQKDTDRMLVEIAIAATILFAFLATTMKQCSIRINFLFIIIVSSSFYLHSLRLGVNLSNLPALFYKRIFDGTDQRYYLLLFYLICVFATLIFCIIVNHLSHSSTVHRKFFHLTVSLICITGIQYDFEFIWLSAWLTLCIFVIIEVFRSKCVSPWSKYLNDWLLIFIDKQDSPKLILTPIYLMAGIFLPLFLSPIANNEYRHLYHFAGVATIGVGDSLAAIIGSKYGRLYWPKSQKTMEGSVAFAIGQFIFCILICLYYLKCDINMYQLLWIMLSSFTCAFFEAILPAMDNIILPVIAYLILS</sequence>
<feature type="transmembrane region" description="Helical" evidence="10">
    <location>
        <begin position="55"/>
        <end position="73"/>
    </location>
</feature>
<evidence type="ECO:0000256" key="3">
    <source>
        <dbReference type="ARBA" id="ARBA00012132"/>
    </source>
</evidence>
<evidence type="ECO:0000256" key="5">
    <source>
        <dbReference type="ARBA" id="ARBA00022692"/>
    </source>
</evidence>
<keyword evidence="7" id="KW-0256">Endoplasmic reticulum</keyword>
<keyword evidence="6" id="KW-0418">Kinase</keyword>
<feature type="transmembrane region" description="Helical" evidence="10">
    <location>
        <begin position="254"/>
        <end position="275"/>
    </location>
</feature>
<dbReference type="PANTHER" id="PTHR13205:SF15">
    <property type="entry name" value="DOLICHOL KINASE"/>
    <property type="match status" value="1"/>
</dbReference>
<feature type="transmembrane region" description="Helical" evidence="10">
    <location>
        <begin position="321"/>
        <end position="339"/>
    </location>
</feature>